<proteinExistence type="predicted"/>
<feature type="region of interest" description="Disordered" evidence="6">
    <location>
        <begin position="176"/>
        <end position="259"/>
    </location>
</feature>
<sequence>MNPHPSEPTDGQPATTGPTQHLPPQDPHGQEPFRRDTGDNSFFAWVRQLGIRRSPQRWIGGVAGGIAQRTGLDPTLVRGLVILLSLFGVGVVFYGVAWALLPEPGGRIHLDEAIRGTWSSGMTGALTFSILGFGAPGLTFWAEDGWLNGIFWGLFWIAAIILCVYWATTRSNTRSAGSAAHQQQPYPGSQQAPPPVGGHPGESNTGFNAHTAGSQEHPGTFNAAGYPGPDAPTMPLPAPGGAHAYGTSSRGPEREFGGAYLQFPPPAPKTAKPSTSAPASWSALISGMALLTAGVLLALDYAGIYDFGSPAAVALAGAAVVLGVGIVGLGAAGRSSGIAGGLAVVSLIAALLFGGNYAYRNVVVANDVDWNAGQAGSAEDGYSMAAAGGNLDLRSLAADVKDRDVVVPVSIAAGNLVILVPDNVRVSVVSEMALGNIELENGGSVRSAGGLWVGPQERELNETASGNQIIIHIKGVASNVLVTTNESSLD</sequence>
<gene>
    <name evidence="9" type="ORF">H9639_07460</name>
</gene>
<evidence type="ECO:0000256" key="2">
    <source>
        <dbReference type="ARBA" id="ARBA00022475"/>
    </source>
</evidence>
<keyword evidence="4 7" id="KW-1133">Transmembrane helix</keyword>
<evidence type="ECO:0000256" key="4">
    <source>
        <dbReference type="ARBA" id="ARBA00022989"/>
    </source>
</evidence>
<evidence type="ECO:0000256" key="6">
    <source>
        <dbReference type="SAM" id="MobiDB-lite"/>
    </source>
</evidence>
<comment type="caution">
    <text evidence="9">The sequence shown here is derived from an EMBL/GenBank/DDBJ whole genome shotgun (WGS) entry which is preliminary data.</text>
</comment>
<keyword evidence="2" id="KW-1003">Cell membrane</keyword>
<dbReference type="InterPro" id="IPR052027">
    <property type="entry name" value="PspC"/>
</dbReference>
<keyword evidence="5 7" id="KW-0472">Membrane</keyword>
<dbReference type="EMBL" id="JACSQD010000003">
    <property type="protein sequence ID" value="MBD7995129.1"/>
    <property type="molecule type" value="Genomic_DNA"/>
</dbReference>
<feature type="transmembrane region" description="Helical" evidence="7">
    <location>
        <begin position="279"/>
        <end position="299"/>
    </location>
</feature>
<feature type="compositionally biased region" description="Polar residues" evidence="6">
    <location>
        <begin position="176"/>
        <end position="191"/>
    </location>
</feature>
<name>A0ABR8URD7_9MICC</name>
<dbReference type="PANTHER" id="PTHR33885:SF3">
    <property type="entry name" value="PHAGE SHOCK PROTEIN C"/>
    <property type="match status" value="1"/>
</dbReference>
<evidence type="ECO:0000313" key="9">
    <source>
        <dbReference type="EMBL" id="MBD7995129.1"/>
    </source>
</evidence>
<feature type="transmembrane region" description="Helical" evidence="7">
    <location>
        <begin position="80"/>
        <end position="101"/>
    </location>
</feature>
<evidence type="ECO:0000259" key="8">
    <source>
        <dbReference type="Pfam" id="PF04024"/>
    </source>
</evidence>
<evidence type="ECO:0000256" key="7">
    <source>
        <dbReference type="SAM" id="Phobius"/>
    </source>
</evidence>
<feature type="transmembrane region" description="Helical" evidence="7">
    <location>
        <begin position="311"/>
        <end position="331"/>
    </location>
</feature>
<dbReference type="RefSeq" id="WP_191807501.1">
    <property type="nucleotide sequence ID" value="NZ_JACSQD010000003.1"/>
</dbReference>
<dbReference type="Pfam" id="PF04024">
    <property type="entry name" value="PspC"/>
    <property type="match status" value="1"/>
</dbReference>
<organism evidence="9 10">
    <name type="scientific">Arthrobacter gallicola</name>
    <dbReference type="NCBI Taxonomy" id="2762225"/>
    <lineage>
        <taxon>Bacteria</taxon>
        <taxon>Bacillati</taxon>
        <taxon>Actinomycetota</taxon>
        <taxon>Actinomycetes</taxon>
        <taxon>Micrococcales</taxon>
        <taxon>Micrococcaceae</taxon>
        <taxon>Arthrobacter</taxon>
    </lineage>
</organism>
<comment type="subcellular location">
    <subcellularLocation>
        <location evidence="1">Cell membrane</location>
        <topology evidence="1">Single-pass membrane protein</topology>
    </subcellularLocation>
</comment>
<feature type="compositionally biased region" description="Pro residues" evidence="6">
    <location>
        <begin position="229"/>
        <end position="238"/>
    </location>
</feature>
<reference evidence="9 10" key="1">
    <citation type="submission" date="2020-08" db="EMBL/GenBank/DDBJ databases">
        <title>A Genomic Blueprint of the Chicken Gut Microbiome.</title>
        <authorList>
            <person name="Gilroy R."/>
            <person name="Ravi A."/>
            <person name="Getino M."/>
            <person name="Pursley I."/>
            <person name="Horton D.L."/>
            <person name="Alikhan N.-F."/>
            <person name="Baker D."/>
            <person name="Gharbi K."/>
            <person name="Hall N."/>
            <person name="Watson M."/>
            <person name="Adriaenssens E.M."/>
            <person name="Foster-Nyarko E."/>
            <person name="Jarju S."/>
            <person name="Secka A."/>
            <person name="Antonio M."/>
            <person name="Oren A."/>
            <person name="Chaudhuri R."/>
            <person name="La Ragione R.M."/>
            <person name="Hildebrand F."/>
            <person name="Pallen M.J."/>
        </authorList>
    </citation>
    <scope>NUCLEOTIDE SEQUENCE [LARGE SCALE GENOMIC DNA]</scope>
    <source>
        <strain evidence="9 10">Sa2CUA1</strain>
    </source>
</reference>
<evidence type="ECO:0000256" key="1">
    <source>
        <dbReference type="ARBA" id="ARBA00004162"/>
    </source>
</evidence>
<evidence type="ECO:0000256" key="5">
    <source>
        <dbReference type="ARBA" id="ARBA00023136"/>
    </source>
</evidence>
<feature type="transmembrane region" description="Helical" evidence="7">
    <location>
        <begin position="338"/>
        <end position="359"/>
    </location>
</feature>
<feature type="domain" description="Phage shock protein PspC N-terminal" evidence="8">
    <location>
        <begin position="52"/>
        <end position="103"/>
    </location>
</feature>
<evidence type="ECO:0000313" key="10">
    <source>
        <dbReference type="Proteomes" id="UP000609874"/>
    </source>
</evidence>
<feature type="region of interest" description="Disordered" evidence="6">
    <location>
        <begin position="1"/>
        <end position="35"/>
    </location>
</feature>
<feature type="compositionally biased region" description="Polar residues" evidence="6">
    <location>
        <begin position="202"/>
        <end position="214"/>
    </location>
</feature>
<feature type="transmembrane region" description="Helical" evidence="7">
    <location>
        <begin position="149"/>
        <end position="168"/>
    </location>
</feature>
<protein>
    <submittedName>
        <fullName evidence="9">PspC domain-containing protein</fullName>
    </submittedName>
</protein>
<keyword evidence="3 7" id="KW-0812">Transmembrane</keyword>
<accession>A0ABR8URD7</accession>
<keyword evidence="10" id="KW-1185">Reference proteome</keyword>
<dbReference type="InterPro" id="IPR007168">
    <property type="entry name" value="Phageshock_PspC_N"/>
</dbReference>
<evidence type="ECO:0000256" key="3">
    <source>
        <dbReference type="ARBA" id="ARBA00022692"/>
    </source>
</evidence>
<dbReference type="Proteomes" id="UP000609874">
    <property type="component" value="Unassembled WGS sequence"/>
</dbReference>
<feature type="transmembrane region" description="Helical" evidence="7">
    <location>
        <begin position="122"/>
        <end position="143"/>
    </location>
</feature>
<dbReference type="PANTHER" id="PTHR33885">
    <property type="entry name" value="PHAGE SHOCK PROTEIN C"/>
    <property type="match status" value="1"/>
</dbReference>